<reference evidence="1" key="1">
    <citation type="submission" date="2020-10" db="EMBL/GenBank/DDBJ databases">
        <authorList>
            <person name="Gilroy R."/>
        </authorList>
    </citation>
    <scope>NUCLEOTIDE SEQUENCE</scope>
    <source>
        <strain evidence="1">ChiSxjej1B13-7958</strain>
    </source>
</reference>
<protein>
    <submittedName>
        <fullName evidence="1">Uncharacterized protein</fullName>
    </submittedName>
</protein>
<reference evidence="1" key="2">
    <citation type="journal article" date="2021" name="PeerJ">
        <title>Extensive microbial diversity within the chicken gut microbiome revealed by metagenomics and culture.</title>
        <authorList>
            <person name="Gilroy R."/>
            <person name="Ravi A."/>
            <person name="Getino M."/>
            <person name="Pursley I."/>
            <person name="Horton D.L."/>
            <person name="Alikhan N.F."/>
            <person name="Baker D."/>
            <person name="Gharbi K."/>
            <person name="Hall N."/>
            <person name="Watson M."/>
            <person name="Adriaenssens E.M."/>
            <person name="Foster-Nyarko E."/>
            <person name="Jarju S."/>
            <person name="Secka A."/>
            <person name="Antonio M."/>
            <person name="Oren A."/>
            <person name="Chaudhuri R.R."/>
            <person name="La Ragione R."/>
            <person name="Hildebrand F."/>
            <person name="Pallen M.J."/>
        </authorList>
    </citation>
    <scope>NUCLEOTIDE SEQUENCE</scope>
    <source>
        <strain evidence="1">ChiSxjej1B13-7958</strain>
    </source>
</reference>
<dbReference type="AlphaFoldDB" id="A0A9D1AMQ8"/>
<proteinExistence type="predicted"/>
<dbReference type="Pfam" id="PF20074">
    <property type="entry name" value="DUF6470"/>
    <property type="match status" value="1"/>
</dbReference>
<accession>A0A9D1AMQ8</accession>
<gene>
    <name evidence="1" type="ORF">IAB89_06240</name>
</gene>
<evidence type="ECO:0000313" key="1">
    <source>
        <dbReference type="EMBL" id="HIR47244.1"/>
    </source>
</evidence>
<comment type="caution">
    <text evidence="1">The sequence shown here is derived from an EMBL/GenBank/DDBJ whole genome shotgun (WGS) entry which is preliminary data.</text>
</comment>
<organism evidence="1 2">
    <name type="scientific">Candidatus Caccousia avicola</name>
    <dbReference type="NCBI Taxonomy" id="2840721"/>
    <lineage>
        <taxon>Bacteria</taxon>
        <taxon>Bacillati</taxon>
        <taxon>Bacillota</taxon>
        <taxon>Clostridia</taxon>
        <taxon>Eubacteriales</taxon>
        <taxon>Oscillospiraceae</taxon>
        <taxon>Oscillospiraceae incertae sedis</taxon>
        <taxon>Candidatus Caccousia</taxon>
    </lineage>
</organism>
<dbReference type="Proteomes" id="UP000824242">
    <property type="component" value="Unassembled WGS sequence"/>
</dbReference>
<name>A0A9D1AMQ8_9FIRM</name>
<sequence>MYPLIEITTVPIEIQMKVTPAHLEYSRGTAQVEIRRDEGGLNIRSSPIRVNIDTFEARSSIVPTTAQSVQQQAQRGEQAVYQATAVMAREGRMMMEAKIGENVIPQLARQQTMGQMSQVNVKFIPSAQPEISWQGGEMSIRYEMDKLNFDWRMKDMSFTFVPGDIEFSVTQQPDVIIKYVGGPLYVPPSSDPNYEPLDVKA</sequence>
<dbReference type="EMBL" id="DVGZ01000064">
    <property type="protein sequence ID" value="HIR47244.1"/>
    <property type="molecule type" value="Genomic_DNA"/>
</dbReference>
<dbReference type="InterPro" id="IPR045527">
    <property type="entry name" value="DUF6470"/>
</dbReference>
<evidence type="ECO:0000313" key="2">
    <source>
        <dbReference type="Proteomes" id="UP000824242"/>
    </source>
</evidence>